<comment type="caution">
    <text evidence="1">The sequence shown here is derived from an EMBL/GenBank/DDBJ whole genome shotgun (WGS) entry which is preliminary data.</text>
</comment>
<sequence length="199" mass="21352">MREYHKPVRRPGDVLEALQGSGDPAELGGLAHDTAAALLHRVRTAPDPHIVDRLITYADEHGIDDVAELWADASPESLPGALWRLYLVRHTVAGNPDDAGRIFKRGAEVDGVNQAIAGSPHAPTPHEVVELANQILRGAFTGDFAVALERASAFSRVMSAGASELATPSDDHPRRAVGYATLAEEFTVEAKLWRAGQLT</sequence>
<keyword evidence="2" id="KW-1185">Reference proteome</keyword>
<evidence type="ECO:0000313" key="1">
    <source>
        <dbReference type="EMBL" id="GAA4892449.1"/>
    </source>
</evidence>
<proteinExistence type="predicted"/>
<organism evidence="1 2">
    <name type="scientific">Tessaracoccus lubricantis</name>
    <dbReference type="NCBI Taxonomy" id="545543"/>
    <lineage>
        <taxon>Bacteria</taxon>
        <taxon>Bacillati</taxon>
        <taxon>Actinomycetota</taxon>
        <taxon>Actinomycetes</taxon>
        <taxon>Propionibacteriales</taxon>
        <taxon>Propionibacteriaceae</taxon>
        <taxon>Tessaracoccus</taxon>
    </lineage>
</organism>
<protein>
    <recommendedName>
        <fullName evidence="3">DNA-directed RNA polymerase subunit beta</fullName>
    </recommendedName>
</protein>
<gene>
    <name evidence="1" type="ORF">GCM10025789_06860</name>
</gene>
<reference evidence="2" key="1">
    <citation type="journal article" date="2019" name="Int. J. Syst. Evol. Microbiol.">
        <title>The Global Catalogue of Microorganisms (GCM) 10K type strain sequencing project: providing services to taxonomists for standard genome sequencing and annotation.</title>
        <authorList>
            <consortium name="The Broad Institute Genomics Platform"/>
            <consortium name="The Broad Institute Genome Sequencing Center for Infectious Disease"/>
            <person name="Wu L."/>
            <person name="Ma J."/>
        </authorList>
    </citation>
    <scope>NUCLEOTIDE SEQUENCE [LARGE SCALE GENOMIC DNA]</scope>
    <source>
        <strain evidence="2">JCM 19125</strain>
    </source>
</reference>
<dbReference type="RefSeq" id="WP_345579026.1">
    <property type="nucleotide sequence ID" value="NZ_BAABLV010000012.1"/>
</dbReference>
<dbReference type="Proteomes" id="UP001501521">
    <property type="component" value="Unassembled WGS sequence"/>
</dbReference>
<dbReference type="EMBL" id="BAABLV010000012">
    <property type="protein sequence ID" value="GAA4892449.1"/>
    <property type="molecule type" value="Genomic_DNA"/>
</dbReference>
<accession>A0ABP9F426</accession>
<evidence type="ECO:0000313" key="2">
    <source>
        <dbReference type="Proteomes" id="UP001501521"/>
    </source>
</evidence>
<evidence type="ECO:0008006" key="3">
    <source>
        <dbReference type="Google" id="ProtNLM"/>
    </source>
</evidence>
<name>A0ABP9F426_9ACTN</name>